<dbReference type="EMBL" id="LCTW02000060">
    <property type="protein sequence ID" value="KXX80406.1"/>
    <property type="molecule type" value="Genomic_DNA"/>
</dbReference>
<dbReference type="InterPro" id="IPR002110">
    <property type="entry name" value="Ankyrin_rpt"/>
</dbReference>
<dbReference type="AlphaFoldDB" id="A0A175W9K5"/>
<reference evidence="1 2" key="1">
    <citation type="journal article" date="2016" name="Genome Announc.">
        <title>Genome Sequence of Madurella mycetomatis mm55, Isolated from a Human Mycetoma Case in Sudan.</title>
        <authorList>
            <person name="Smit S."/>
            <person name="Derks M.F."/>
            <person name="Bervoets S."/>
            <person name="Fahal A."/>
            <person name="van Leeuwen W."/>
            <person name="van Belkum A."/>
            <person name="van de Sande W.W."/>
        </authorList>
    </citation>
    <scope>NUCLEOTIDE SEQUENCE [LARGE SCALE GENOMIC DNA]</scope>
    <source>
        <strain evidence="2">mm55</strain>
    </source>
</reference>
<dbReference type="VEuPathDB" id="FungiDB:MMYC01_204616"/>
<evidence type="ECO:0000313" key="2">
    <source>
        <dbReference type="Proteomes" id="UP000078237"/>
    </source>
</evidence>
<organism evidence="1 2">
    <name type="scientific">Madurella mycetomatis</name>
    <dbReference type="NCBI Taxonomy" id="100816"/>
    <lineage>
        <taxon>Eukaryota</taxon>
        <taxon>Fungi</taxon>
        <taxon>Dikarya</taxon>
        <taxon>Ascomycota</taxon>
        <taxon>Pezizomycotina</taxon>
        <taxon>Sordariomycetes</taxon>
        <taxon>Sordariomycetidae</taxon>
        <taxon>Sordariales</taxon>
        <taxon>Sordariales incertae sedis</taxon>
        <taxon>Madurella</taxon>
    </lineage>
</organism>
<evidence type="ECO:0000313" key="1">
    <source>
        <dbReference type="EMBL" id="KXX80406.1"/>
    </source>
</evidence>
<proteinExistence type="predicted"/>
<keyword evidence="2" id="KW-1185">Reference proteome</keyword>
<protein>
    <submittedName>
        <fullName evidence="1">Ankyrin repeat protein L88</fullName>
    </submittedName>
</protein>
<comment type="caution">
    <text evidence="1">The sequence shown here is derived from an EMBL/GenBank/DDBJ whole genome shotgun (WGS) entry which is preliminary data.</text>
</comment>
<name>A0A175W9K5_9PEZI</name>
<dbReference type="OrthoDB" id="4951794at2759"/>
<dbReference type="Gene3D" id="1.25.40.20">
    <property type="entry name" value="Ankyrin repeat-containing domain"/>
    <property type="match status" value="1"/>
</dbReference>
<dbReference type="Proteomes" id="UP000078237">
    <property type="component" value="Unassembled WGS sequence"/>
</dbReference>
<dbReference type="SUPFAM" id="SSF48403">
    <property type="entry name" value="Ankyrin repeat"/>
    <property type="match status" value="1"/>
</dbReference>
<accession>A0A175W9K5</accession>
<dbReference type="InterPro" id="IPR036770">
    <property type="entry name" value="Ankyrin_rpt-contain_sf"/>
</dbReference>
<gene>
    <name evidence="1" type="ORF">MMYC01_204616</name>
</gene>
<sequence length="189" mass="20897">MHQHLQDLQRLEHLSIAPWDAPPPSDVFQKALDDGADPNDYGKYDSISMPCTAAVLHHVHLGHLAEKDGVELIELLHRYGADHRLVTSDGDTSLHLAIRLGLPDTVDALRLHADPMAFNAAGKSALCYPLLQKALRRERTTDGKRHARAQRVLATMVDAAVKVGLPRPHKLLVAQEAYPLWDARGIIIT</sequence>
<dbReference type="Pfam" id="PF00023">
    <property type="entry name" value="Ank"/>
    <property type="match status" value="1"/>
</dbReference>